<name>A0ABR9ZJM3_9CORY</name>
<proteinExistence type="inferred from homology"/>
<evidence type="ECO:0000256" key="3">
    <source>
        <dbReference type="ARBA" id="ARBA00012414"/>
    </source>
</evidence>
<evidence type="ECO:0000256" key="9">
    <source>
        <dbReference type="ARBA" id="ARBA00023102"/>
    </source>
</evidence>
<comment type="catalytic activity">
    <reaction evidence="1 10">
        <text>1-(5-phospho-beta-D-ribosyl)-ATP + H2O = 1-(5-phospho-beta-D-ribosyl)-5'-AMP + diphosphate + H(+)</text>
        <dbReference type="Rhea" id="RHEA:22828"/>
        <dbReference type="ChEBI" id="CHEBI:15377"/>
        <dbReference type="ChEBI" id="CHEBI:15378"/>
        <dbReference type="ChEBI" id="CHEBI:33019"/>
        <dbReference type="ChEBI" id="CHEBI:59457"/>
        <dbReference type="ChEBI" id="CHEBI:73183"/>
        <dbReference type="EC" id="3.6.1.31"/>
    </reaction>
</comment>
<dbReference type="Gene3D" id="1.10.287.1080">
    <property type="entry name" value="MazG-like"/>
    <property type="match status" value="1"/>
</dbReference>
<dbReference type="InterPro" id="IPR008179">
    <property type="entry name" value="HisE"/>
</dbReference>
<dbReference type="Proteomes" id="UP000635902">
    <property type="component" value="Unassembled WGS sequence"/>
</dbReference>
<dbReference type="CDD" id="cd11547">
    <property type="entry name" value="NTP-PPase_HisE"/>
    <property type="match status" value="1"/>
</dbReference>
<dbReference type="NCBIfam" id="NF001610">
    <property type="entry name" value="PRK00400.1-1"/>
    <property type="match status" value="1"/>
</dbReference>
<dbReference type="InterPro" id="IPR021130">
    <property type="entry name" value="PRib-ATP_PPHydrolase-like"/>
</dbReference>
<evidence type="ECO:0000256" key="1">
    <source>
        <dbReference type="ARBA" id="ARBA00001460"/>
    </source>
</evidence>
<dbReference type="HAMAP" id="MF_01020">
    <property type="entry name" value="HisE"/>
    <property type="match status" value="1"/>
</dbReference>
<keyword evidence="6 10" id="KW-0547">Nucleotide-binding</keyword>
<keyword evidence="5 10" id="KW-0028">Amino-acid biosynthesis</keyword>
<evidence type="ECO:0000313" key="12">
    <source>
        <dbReference type="Proteomes" id="UP000635902"/>
    </source>
</evidence>
<dbReference type="PANTHER" id="PTHR42945:SF1">
    <property type="entry name" value="HISTIDINE BIOSYNTHESIS BIFUNCTIONAL PROTEIN HIS7"/>
    <property type="match status" value="1"/>
</dbReference>
<evidence type="ECO:0000256" key="4">
    <source>
        <dbReference type="ARBA" id="ARBA00013336"/>
    </source>
</evidence>
<dbReference type="EMBL" id="JADKMY010000001">
    <property type="protein sequence ID" value="MBF4553626.1"/>
    <property type="molecule type" value="Genomic_DNA"/>
</dbReference>
<gene>
    <name evidence="10" type="primary">hisE</name>
    <name evidence="11" type="ORF">IRY30_05970</name>
</gene>
<reference evidence="11 12" key="1">
    <citation type="submission" date="2020-10" db="EMBL/GenBank/DDBJ databases">
        <title>Novel species in genus Corynebacterium.</title>
        <authorList>
            <person name="Zhang G."/>
        </authorList>
    </citation>
    <scope>NUCLEOTIDE SEQUENCE [LARGE SCALE GENOMIC DNA]</scope>
    <source>
        <strain evidence="11 12">DSM 45110</strain>
    </source>
</reference>
<comment type="pathway">
    <text evidence="2 10">Amino-acid biosynthesis; L-histidine biosynthesis; L-histidine from 5-phospho-alpha-D-ribose 1-diphosphate: step 2/9.</text>
</comment>
<comment type="caution">
    <text evidence="11">The sequence shown here is derived from an EMBL/GenBank/DDBJ whole genome shotgun (WGS) entry which is preliminary data.</text>
</comment>
<keyword evidence="9 10" id="KW-0368">Histidine biosynthesis</keyword>
<evidence type="ECO:0000313" key="11">
    <source>
        <dbReference type="EMBL" id="MBF4553626.1"/>
    </source>
</evidence>
<dbReference type="GO" id="GO:0004636">
    <property type="term" value="F:phosphoribosyl-ATP diphosphatase activity"/>
    <property type="evidence" value="ECO:0007669"/>
    <property type="project" value="UniProtKB-EC"/>
</dbReference>
<dbReference type="SUPFAM" id="SSF101386">
    <property type="entry name" value="all-alpha NTP pyrophosphatases"/>
    <property type="match status" value="1"/>
</dbReference>
<accession>A0ABR9ZJM3</accession>
<evidence type="ECO:0000256" key="5">
    <source>
        <dbReference type="ARBA" id="ARBA00022605"/>
    </source>
</evidence>
<keyword evidence="8 10" id="KW-0067">ATP-binding</keyword>
<protein>
    <recommendedName>
        <fullName evidence="4 10">Phosphoribosyl-ATP pyrophosphatase</fullName>
        <shortName evidence="10">PRA-PH</shortName>
        <ecNumber evidence="3 10">3.6.1.31</ecNumber>
    </recommendedName>
</protein>
<dbReference type="Pfam" id="PF01503">
    <property type="entry name" value="PRA-PH"/>
    <property type="match status" value="1"/>
</dbReference>
<dbReference type="NCBIfam" id="TIGR03188">
    <property type="entry name" value="histidine_hisI"/>
    <property type="match status" value="1"/>
</dbReference>
<organism evidence="11 12">
    <name type="scientific">Corynebacterium suicordis DSM 45110</name>
    <dbReference type="NCBI Taxonomy" id="1121369"/>
    <lineage>
        <taxon>Bacteria</taxon>
        <taxon>Bacillati</taxon>
        <taxon>Actinomycetota</taxon>
        <taxon>Actinomycetes</taxon>
        <taxon>Mycobacteriales</taxon>
        <taxon>Corynebacteriaceae</taxon>
        <taxon>Corynebacterium</taxon>
    </lineage>
</organism>
<comment type="subcellular location">
    <subcellularLocation>
        <location evidence="10">Cytoplasm</location>
    </subcellularLocation>
</comment>
<evidence type="ECO:0000256" key="8">
    <source>
        <dbReference type="ARBA" id="ARBA00022840"/>
    </source>
</evidence>
<evidence type="ECO:0000256" key="7">
    <source>
        <dbReference type="ARBA" id="ARBA00022801"/>
    </source>
</evidence>
<dbReference type="EC" id="3.6.1.31" evidence="3 10"/>
<keyword evidence="12" id="KW-1185">Reference proteome</keyword>
<keyword evidence="7 10" id="KW-0378">Hydrolase</keyword>
<keyword evidence="10" id="KW-0963">Cytoplasm</keyword>
<dbReference type="PANTHER" id="PTHR42945">
    <property type="entry name" value="HISTIDINE BIOSYNTHESIS BIFUNCTIONAL PROTEIN"/>
    <property type="match status" value="1"/>
</dbReference>
<evidence type="ECO:0000256" key="10">
    <source>
        <dbReference type="HAMAP-Rule" id="MF_01020"/>
    </source>
</evidence>
<evidence type="ECO:0000256" key="2">
    <source>
        <dbReference type="ARBA" id="ARBA00005204"/>
    </source>
</evidence>
<sequence>MSDVNEPKNFDSLFAELRQKAEQRPEGSGTVQALDAGVHFQGKKIVEEAGEVWLAAEYESDEELAGEISQLIYWLQVVMVGRGLTPEDIYRNL</sequence>
<evidence type="ECO:0000256" key="6">
    <source>
        <dbReference type="ARBA" id="ARBA00022741"/>
    </source>
</evidence>
<comment type="similarity">
    <text evidence="10">Belongs to the PRA-PH family.</text>
</comment>